<feature type="region of interest" description="Disordered" evidence="1">
    <location>
        <begin position="34"/>
        <end position="148"/>
    </location>
</feature>
<accession>A0ABN7T3B0</accession>
<dbReference type="EMBL" id="OU015567">
    <property type="protein sequence ID" value="CAG5110598.1"/>
    <property type="molecule type" value="Genomic_DNA"/>
</dbReference>
<evidence type="ECO:0000256" key="1">
    <source>
        <dbReference type="SAM" id="MobiDB-lite"/>
    </source>
</evidence>
<feature type="compositionally biased region" description="Polar residues" evidence="1">
    <location>
        <begin position="34"/>
        <end position="44"/>
    </location>
</feature>
<gene>
    <name evidence="2" type="ORF">OKIOD_LOCUS13747</name>
</gene>
<evidence type="ECO:0000313" key="3">
    <source>
        <dbReference type="Proteomes" id="UP001158576"/>
    </source>
</evidence>
<organism evidence="2 3">
    <name type="scientific">Oikopleura dioica</name>
    <name type="common">Tunicate</name>
    <dbReference type="NCBI Taxonomy" id="34765"/>
    <lineage>
        <taxon>Eukaryota</taxon>
        <taxon>Metazoa</taxon>
        <taxon>Chordata</taxon>
        <taxon>Tunicata</taxon>
        <taxon>Appendicularia</taxon>
        <taxon>Copelata</taxon>
        <taxon>Oikopleuridae</taxon>
        <taxon>Oikopleura</taxon>
    </lineage>
</organism>
<protein>
    <submittedName>
        <fullName evidence="2">Oidioi.mRNA.OKI2018_I69.chr2.g4982.t1.cds</fullName>
    </submittedName>
</protein>
<name>A0ABN7T3B0_OIKDI</name>
<feature type="compositionally biased region" description="Low complexity" evidence="1">
    <location>
        <begin position="126"/>
        <end position="138"/>
    </location>
</feature>
<evidence type="ECO:0000313" key="2">
    <source>
        <dbReference type="EMBL" id="CAG5110598.1"/>
    </source>
</evidence>
<sequence length="358" mass="40284">MNSHIVLPDMMMIPTETRVRGLALYDPEQMETHVTMSTPHNPTIRSRSRSPRPGSRKSSVASRTQSRGRSPVAARRLSPQINADRLLTPDLLSTPGSRRAKSPLGRKLETEGSFYGKQQMTRNDHSFLSTSSFAPSSGSDEEIAEEVDPKNELKELQERQKKKKMIKKEAQQELVAIKRINSRSSLNKSQEDISAAVNEINLQIAAMDNVFGATTSDSFKIENFGAGKNKSPKYVIKLPKQKMGGLLDQPIPPMMKSNSYAEVDLPDCLVKVKGFSPIRINKYGEKHFDMHLETTDKRDRSHKREKSIGVKLSVDKIQNMTNALQNISNPRISTVTFSLHTPPQLWREIIQNFGKFAK</sequence>
<proteinExistence type="predicted"/>
<keyword evidence="3" id="KW-1185">Reference proteome</keyword>
<dbReference type="Proteomes" id="UP001158576">
    <property type="component" value="Chromosome 2"/>
</dbReference>
<reference evidence="2 3" key="1">
    <citation type="submission" date="2021-04" db="EMBL/GenBank/DDBJ databases">
        <authorList>
            <person name="Bliznina A."/>
        </authorList>
    </citation>
    <scope>NUCLEOTIDE SEQUENCE [LARGE SCALE GENOMIC DNA]</scope>
</reference>